<sequence length="111" mass="11656">MVASDLAAVATVVVAARRASLASGGDGSAHRSPFQRLSRQVRFSSGGCPVSWEPAVPGCSGPAGDTLPLSSLDMVPPFPVPSLFRRLLVMSVRSELFLACKLRLLCITMAK</sequence>
<proteinExistence type="predicted"/>
<dbReference type="EMBL" id="CM029054">
    <property type="protein sequence ID" value="KAG2535042.1"/>
    <property type="molecule type" value="Genomic_DNA"/>
</dbReference>
<accession>A0A8T0MG14</accession>
<keyword evidence="2" id="KW-1185">Reference proteome</keyword>
<gene>
    <name evidence="1" type="ORF">PVAP13_9NG045419</name>
</gene>
<evidence type="ECO:0000313" key="2">
    <source>
        <dbReference type="Proteomes" id="UP000823388"/>
    </source>
</evidence>
<evidence type="ECO:0000313" key="1">
    <source>
        <dbReference type="EMBL" id="KAG2535042.1"/>
    </source>
</evidence>
<comment type="caution">
    <text evidence="1">The sequence shown here is derived from an EMBL/GenBank/DDBJ whole genome shotgun (WGS) entry which is preliminary data.</text>
</comment>
<dbReference type="AlphaFoldDB" id="A0A8T0MG14"/>
<organism evidence="1 2">
    <name type="scientific">Panicum virgatum</name>
    <name type="common">Blackwell switchgrass</name>
    <dbReference type="NCBI Taxonomy" id="38727"/>
    <lineage>
        <taxon>Eukaryota</taxon>
        <taxon>Viridiplantae</taxon>
        <taxon>Streptophyta</taxon>
        <taxon>Embryophyta</taxon>
        <taxon>Tracheophyta</taxon>
        <taxon>Spermatophyta</taxon>
        <taxon>Magnoliopsida</taxon>
        <taxon>Liliopsida</taxon>
        <taxon>Poales</taxon>
        <taxon>Poaceae</taxon>
        <taxon>PACMAD clade</taxon>
        <taxon>Panicoideae</taxon>
        <taxon>Panicodae</taxon>
        <taxon>Paniceae</taxon>
        <taxon>Panicinae</taxon>
        <taxon>Panicum</taxon>
        <taxon>Panicum sect. Hiantes</taxon>
    </lineage>
</organism>
<reference evidence="1 2" key="1">
    <citation type="submission" date="2020-05" db="EMBL/GenBank/DDBJ databases">
        <title>WGS assembly of Panicum virgatum.</title>
        <authorList>
            <person name="Lovell J.T."/>
            <person name="Jenkins J."/>
            <person name="Shu S."/>
            <person name="Juenger T.E."/>
            <person name="Schmutz J."/>
        </authorList>
    </citation>
    <scope>NUCLEOTIDE SEQUENCE [LARGE SCALE GENOMIC DNA]</scope>
    <source>
        <strain evidence="1">AP13</strain>
        <strain evidence="2">cv. AP13</strain>
    </source>
</reference>
<dbReference type="EMBL" id="CM029054">
    <property type="protein sequence ID" value="KAG2535043.1"/>
    <property type="molecule type" value="Genomic_DNA"/>
</dbReference>
<name>A0A8T0MG14_PANVG</name>
<protein>
    <submittedName>
        <fullName evidence="1">Uncharacterized protein</fullName>
    </submittedName>
</protein>
<dbReference type="Proteomes" id="UP000823388">
    <property type="component" value="Chromosome 9N"/>
</dbReference>